<evidence type="ECO:0000256" key="1">
    <source>
        <dbReference type="SAM" id="MobiDB-lite"/>
    </source>
</evidence>
<evidence type="ECO:0000313" key="2">
    <source>
        <dbReference type="EMBL" id="KAF3697473.1"/>
    </source>
</evidence>
<dbReference type="EMBL" id="CM015724">
    <property type="protein sequence ID" value="KAF3697473.1"/>
    <property type="molecule type" value="Genomic_DNA"/>
</dbReference>
<gene>
    <name evidence="2" type="ORF">EXN66_Car013153</name>
</gene>
<feature type="region of interest" description="Disordered" evidence="1">
    <location>
        <begin position="1"/>
        <end position="22"/>
    </location>
</feature>
<proteinExistence type="predicted"/>
<organism evidence="2 3">
    <name type="scientific">Channa argus</name>
    <name type="common">Northern snakehead</name>
    <name type="synonym">Ophicephalus argus</name>
    <dbReference type="NCBI Taxonomy" id="215402"/>
    <lineage>
        <taxon>Eukaryota</taxon>
        <taxon>Metazoa</taxon>
        <taxon>Chordata</taxon>
        <taxon>Craniata</taxon>
        <taxon>Vertebrata</taxon>
        <taxon>Euteleostomi</taxon>
        <taxon>Actinopterygii</taxon>
        <taxon>Neopterygii</taxon>
        <taxon>Teleostei</taxon>
        <taxon>Neoteleostei</taxon>
        <taxon>Acanthomorphata</taxon>
        <taxon>Anabantaria</taxon>
        <taxon>Anabantiformes</taxon>
        <taxon>Channoidei</taxon>
        <taxon>Channidae</taxon>
        <taxon>Channa</taxon>
    </lineage>
</organism>
<keyword evidence="3" id="KW-1185">Reference proteome</keyword>
<protein>
    <submittedName>
        <fullName evidence="2">Uncharacterized protein</fullName>
    </submittedName>
</protein>
<evidence type="ECO:0000313" key="3">
    <source>
        <dbReference type="Proteomes" id="UP000503349"/>
    </source>
</evidence>
<sequence>MLHRTFKQNQQGKTALETSNKSSKWNNNCIWICHHNWRERRFMIRAEEGFCFEFQMFELVVVRAKPKAICGKQQIVVGCLV</sequence>
<accession>A0A6G1Q542</accession>
<reference evidence="3" key="2">
    <citation type="submission" date="2019-02" db="EMBL/GenBank/DDBJ databases">
        <title>Opniocepnalus argus Var Kimnra genome.</title>
        <authorList>
            <person name="Zhou C."/>
            <person name="Xiao S."/>
        </authorList>
    </citation>
    <scope>NUCLEOTIDE SEQUENCE [LARGE SCALE GENOMIC DNA]</scope>
</reference>
<reference evidence="2 3" key="1">
    <citation type="submission" date="2019-02" db="EMBL/GenBank/DDBJ databases">
        <title>Opniocepnalus argus genome.</title>
        <authorList>
            <person name="Zhou C."/>
            <person name="Xiao S."/>
        </authorList>
    </citation>
    <scope>NUCLEOTIDE SEQUENCE [LARGE SCALE GENOMIC DNA]</scope>
    <source>
        <strain evidence="2">OARG1902GOOAL</strain>
        <tissue evidence="2">Muscle</tissue>
    </source>
</reference>
<feature type="compositionally biased region" description="Polar residues" evidence="1">
    <location>
        <begin position="7"/>
        <end position="22"/>
    </location>
</feature>
<dbReference type="Proteomes" id="UP000503349">
    <property type="component" value="Chromosome 13"/>
</dbReference>
<dbReference type="AlphaFoldDB" id="A0A6G1Q542"/>
<name>A0A6G1Q542_CHAAH</name>